<feature type="region of interest" description="Disordered" evidence="1">
    <location>
        <begin position="113"/>
        <end position="198"/>
    </location>
</feature>
<proteinExistence type="predicted"/>
<dbReference type="AlphaFoldDB" id="A0AAE0YF18"/>
<feature type="compositionally biased region" description="Polar residues" evidence="1">
    <location>
        <begin position="226"/>
        <end position="245"/>
    </location>
</feature>
<protein>
    <submittedName>
        <fullName evidence="2">Uncharacterized protein</fullName>
    </submittedName>
</protein>
<name>A0AAE0YF18_9GAST</name>
<dbReference type="PANTHER" id="PTHR35354">
    <property type="entry name" value="RGD1561648"/>
    <property type="match status" value="1"/>
</dbReference>
<comment type="caution">
    <text evidence="2">The sequence shown here is derived from an EMBL/GenBank/DDBJ whole genome shotgun (WGS) entry which is preliminary data.</text>
</comment>
<dbReference type="PANTHER" id="PTHR35354:SF1">
    <property type="entry name" value="RGD1561648"/>
    <property type="match status" value="1"/>
</dbReference>
<evidence type="ECO:0000313" key="3">
    <source>
        <dbReference type="Proteomes" id="UP001283361"/>
    </source>
</evidence>
<sequence length="847" mass="94545">MAWKSGNGELYQKNSKFESFLKRSISDEAFERVRAYESCIVISEKENKAFKFVVLTDEKIYLTENPPKTLQEVVHLKDVTSVELVNEFPDFLVGQERTNTHQIAVTYTTCEPRRRSLRRSKRSPRGSQTELNGDRSNASTPLGYSSSVESSTIFPDDAGYVTQSSGSLPQSRPTSRGSIKASIQAKKKKKGLGLNDSWDHDSILRSLKEIEEDTLEDIEEDRLSVIKSQGPSRTGSSVKKSSASRRGSGYPRELPAVPVPGGGGNGAQGVNGDGISVRSISQQSIRPLPPMPKTGAFETVIVQPDAIPVATQSSAALYPSKAGGANKVVDDYEDEEDGEDIRGCRRLFSCCGGQKNQVAPIYKSAAARKGREALTNQEDSASICPGVNLQNGNPNNSYGGSQLSVQLGGGGFASFNQPPSRGSSMRGSRSNTPIIEPERNLNELNGSSSDLGRSLHGLTSLAVDGFGERRKCVLNLFILNLTSPLLMFIRSAWNNYIIRATLALEPEQFSISTVAEVLSAKNREPQTWREKVERTYSQLRRDLLQHALSMEEQFVLIDRLQSTTRSSPMMKKLFWKSSDVFSFLVNQLHNYLPHSQASLDTEEGKARRADEMEFAILVLSTINLMLRETEVLPSRFQVVVLEGGKLFTDLLKILMCQPELPYRPLTLSKHWSYPLAGSKNMEKQKNLDEELARLKTDFIRTAISSTFELFLVAKQAHADVLPILTVNGMVDFFAERKAMEKFIDRVLSQVMELVSLSRFDQLTPTQAMLVFQMFWLLQTFLEHNKTIVNHIRNNYYEEFKYFIQAPAVSRKLPMQYPITVNTLALIDQVVTKVLGTQTNSIRAAKYH</sequence>
<keyword evidence="3" id="KW-1185">Reference proteome</keyword>
<dbReference type="Pfam" id="PF15087">
    <property type="entry name" value="DUF4551"/>
    <property type="match status" value="2"/>
</dbReference>
<accession>A0AAE0YF18</accession>
<dbReference type="Proteomes" id="UP001283361">
    <property type="component" value="Unassembled WGS sequence"/>
</dbReference>
<dbReference type="EMBL" id="JAWDGP010006302">
    <property type="protein sequence ID" value="KAK3743524.1"/>
    <property type="molecule type" value="Genomic_DNA"/>
</dbReference>
<feature type="compositionally biased region" description="Gly residues" evidence="1">
    <location>
        <begin position="260"/>
        <end position="272"/>
    </location>
</feature>
<feature type="compositionally biased region" description="Polar residues" evidence="1">
    <location>
        <begin position="128"/>
        <end position="153"/>
    </location>
</feature>
<organism evidence="2 3">
    <name type="scientific">Elysia crispata</name>
    <name type="common">lettuce slug</name>
    <dbReference type="NCBI Taxonomy" id="231223"/>
    <lineage>
        <taxon>Eukaryota</taxon>
        <taxon>Metazoa</taxon>
        <taxon>Spiralia</taxon>
        <taxon>Lophotrochozoa</taxon>
        <taxon>Mollusca</taxon>
        <taxon>Gastropoda</taxon>
        <taxon>Heterobranchia</taxon>
        <taxon>Euthyneura</taxon>
        <taxon>Panpulmonata</taxon>
        <taxon>Sacoglossa</taxon>
        <taxon>Placobranchoidea</taxon>
        <taxon>Plakobranchidae</taxon>
        <taxon>Elysia</taxon>
    </lineage>
</organism>
<evidence type="ECO:0000313" key="2">
    <source>
        <dbReference type="EMBL" id="KAK3743524.1"/>
    </source>
</evidence>
<evidence type="ECO:0000256" key="1">
    <source>
        <dbReference type="SAM" id="MobiDB-lite"/>
    </source>
</evidence>
<gene>
    <name evidence="2" type="ORF">RRG08_027392</name>
</gene>
<dbReference type="InterPro" id="IPR027878">
    <property type="entry name" value="DUF4551"/>
</dbReference>
<feature type="region of interest" description="Disordered" evidence="1">
    <location>
        <begin position="223"/>
        <end position="274"/>
    </location>
</feature>
<reference evidence="2" key="1">
    <citation type="journal article" date="2023" name="G3 (Bethesda)">
        <title>A reference genome for the long-term kleptoplast-retaining sea slug Elysia crispata morphotype clarki.</title>
        <authorList>
            <person name="Eastman K.E."/>
            <person name="Pendleton A.L."/>
            <person name="Shaikh M.A."/>
            <person name="Suttiyut T."/>
            <person name="Ogas R."/>
            <person name="Tomko P."/>
            <person name="Gavelis G."/>
            <person name="Widhalm J.R."/>
            <person name="Wisecaver J.H."/>
        </authorList>
    </citation>
    <scope>NUCLEOTIDE SEQUENCE</scope>
    <source>
        <strain evidence="2">ECLA1</strain>
    </source>
</reference>
<feature type="compositionally biased region" description="Basic residues" evidence="1">
    <location>
        <begin position="115"/>
        <end position="124"/>
    </location>
</feature>
<feature type="compositionally biased region" description="Polar residues" evidence="1">
    <location>
        <begin position="161"/>
        <end position="177"/>
    </location>
</feature>